<evidence type="ECO:0000313" key="1">
    <source>
        <dbReference type="EMBL" id="CAA7263635.1"/>
    </source>
</evidence>
<comment type="caution">
    <text evidence="1">The sequence shown here is derived from an EMBL/GenBank/DDBJ whole genome shotgun (WGS) entry which is preliminary data.</text>
</comment>
<organism evidence="1 2">
    <name type="scientific">Cyclocybe aegerita</name>
    <name type="common">Black poplar mushroom</name>
    <name type="synonym">Agrocybe aegerita</name>
    <dbReference type="NCBI Taxonomy" id="1973307"/>
    <lineage>
        <taxon>Eukaryota</taxon>
        <taxon>Fungi</taxon>
        <taxon>Dikarya</taxon>
        <taxon>Basidiomycota</taxon>
        <taxon>Agaricomycotina</taxon>
        <taxon>Agaricomycetes</taxon>
        <taxon>Agaricomycetidae</taxon>
        <taxon>Agaricales</taxon>
        <taxon>Agaricineae</taxon>
        <taxon>Bolbitiaceae</taxon>
        <taxon>Cyclocybe</taxon>
    </lineage>
</organism>
<dbReference type="Proteomes" id="UP000467700">
    <property type="component" value="Unassembled WGS sequence"/>
</dbReference>
<dbReference type="AlphaFoldDB" id="A0A8S0VRI9"/>
<sequence length="352" mass="40493">MIPTPILYRSPAIQYIGWGDRKQPLYTTDWSTYPVLPPSNMIMQLVIEMNDATTGFSVLPDGGFVQMMRMHQYDSVSFIIMNHEWGEKFEPVLKANLRGAWVFFEIRRVREDGSESAWMEDRSEGPAAEPRCYSFVARRADKIDEDFLKHLRGIDAPGPHILHIRTPEAPSRFFMHKDRYIAKIAQALRLSQGLQKCVLTLDFSMQTDQLLRCLPPSCEELELLAPTSFQLTKLAHTAINEIVHKLALGLAGARHLKALTLPVLFATGIVLDHLNDFPRLQVLRIKPMAGLKEEDTITRFLREMRTLKRDGMLKRLRGLNVWTTPEEGFNEEAILELRRMFPSTIIYRPIAY</sequence>
<dbReference type="EMBL" id="CACVBS010000040">
    <property type="protein sequence ID" value="CAA7263635.1"/>
    <property type="molecule type" value="Genomic_DNA"/>
</dbReference>
<dbReference type="OrthoDB" id="10301985at2759"/>
<evidence type="ECO:0000313" key="2">
    <source>
        <dbReference type="Proteomes" id="UP000467700"/>
    </source>
</evidence>
<accession>A0A8S0VRI9</accession>
<proteinExistence type="predicted"/>
<reference evidence="1 2" key="1">
    <citation type="submission" date="2020-01" db="EMBL/GenBank/DDBJ databases">
        <authorList>
            <person name="Gupta K D."/>
        </authorList>
    </citation>
    <scope>NUCLEOTIDE SEQUENCE [LARGE SCALE GENOMIC DNA]</scope>
</reference>
<gene>
    <name evidence="1" type="ORF">AAE3_LOCUS5849</name>
</gene>
<protein>
    <submittedName>
        <fullName evidence="1">Uncharacterized protein</fullName>
    </submittedName>
</protein>
<keyword evidence="2" id="KW-1185">Reference proteome</keyword>
<name>A0A8S0VRI9_CYCAE</name>